<keyword evidence="6" id="KW-0472">Membrane</keyword>
<organism evidence="7 8">
    <name type="scientific">Alteribacillus iranensis</name>
    <dbReference type="NCBI Taxonomy" id="930128"/>
    <lineage>
        <taxon>Bacteria</taxon>
        <taxon>Bacillati</taxon>
        <taxon>Bacillota</taxon>
        <taxon>Bacilli</taxon>
        <taxon>Bacillales</taxon>
        <taxon>Bacillaceae</taxon>
        <taxon>Alteribacillus</taxon>
    </lineage>
</organism>
<dbReference type="Gene3D" id="3.40.50.12580">
    <property type="match status" value="1"/>
</dbReference>
<dbReference type="GO" id="GO:0005886">
    <property type="term" value="C:plasma membrane"/>
    <property type="evidence" value="ECO:0007669"/>
    <property type="project" value="UniProtKB-SubCell"/>
</dbReference>
<evidence type="ECO:0000256" key="4">
    <source>
        <dbReference type="ARBA" id="ARBA00022679"/>
    </source>
</evidence>
<dbReference type="SUPFAM" id="SSF53756">
    <property type="entry name" value="UDP-Glycosyltransferase/glycogen phosphorylase"/>
    <property type="match status" value="1"/>
</dbReference>
<evidence type="ECO:0000256" key="1">
    <source>
        <dbReference type="ARBA" id="ARBA00004202"/>
    </source>
</evidence>
<accession>A0A1I2D2W8</accession>
<name>A0A1I2D2W8_9BACI</name>
<sequence length="426" mass="51622">MKRLRKKLNKWKKNWKKNWNKKVKKKYKKRINKRINKIKKSKPVRLGYRGIFGLVGKLPKKEIIVFESFLGKQYSCNPRAIYELLQKQDREYTYYWSIDHRFKSRFEEHGVQTIQRFTVKWFVVMMRAKYWVFNSRLPKWIPKPADTVYLQTWHGTPLKKLALDMDEVLMPGTTTEMYKRNFVAEASRWNYLVSPNSYSTDIFKRAFDFDETTQTMLETGYPRNDYLFHYTEEDVRAIKERLQLPEDKKVILYAPTWRDNEYHFIGKYKFAIQMDLDRMREELGDDYVIVMRLHYLVSDKLDLTGYEDFAVDGSNYPDIRDLYIISDLLITDYSSVMFDYGVLKRPMIFYVYDIESYRDQLRGFYFDFEKDAPGPLVKTTEDMIYYVKRADTIRTEHQEQVEWFEETFHSLEDGYASDRVIQQVFD</sequence>
<keyword evidence="3" id="KW-1003">Cell membrane</keyword>
<dbReference type="Pfam" id="PF04464">
    <property type="entry name" value="Glyphos_transf"/>
    <property type="match status" value="1"/>
</dbReference>
<proteinExistence type="inferred from homology"/>
<reference evidence="7 8" key="1">
    <citation type="submission" date="2016-10" db="EMBL/GenBank/DDBJ databases">
        <authorList>
            <person name="de Groot N.N."/>
        </authorList>
    </citation>
    <scope>NUCLEOTIDE SEQUENCE [LARGE SCALE GENOMIC DNA]</scope>
    <source>
        <strain evidence="7 8">DSM 23995</strain>
    </source>
</reference>
<evidence type="ECO:0000256" key="5">
    <source>
        <dbReference type="ARBA" id="ARBA00022944"/>
    </source>
</evidence>
<dbReference type="EMBL" id="FONT01000003">
    <property type="protein sequence ID" value="SFE74897.1"/>
    <property type="molecule type" value="Genomic_DNA"/>
</dbReference>
<evidence type="ECO:0000256" key="6">
    <source>
        <dbReference type="ARBA" id="ARBA00023136"/>
    </source>
</evidence>
<dbReference type="AlphaFoldDB" id="A0A1I2D2W8"/>
<dbReference type="GO" id="GO:0047355">
    <property type="term" value="F:CDP-glycerol glycerophosphotransferase activity"/>
    <property type="evidence" value="ECO:0007669"/>
    <property type="project" value="InterPro"/>
</dbReference>
<dbReference type="InterPro" id="IPR043149">
    <property type="entry name" value="TagF_N"/>
</dbReference>
<gene>
    <name evidence="7" type="ORF">SAMN05192532_103373</name>
</gene>
<dbReference type="InterPro" id="IPR043148">
    <property type="entry name" value="TagF_C"/>
</dbReference>
<comment type="similarity">
    <text evidence="2">Belongs to the CDP-glycerol glycerophosphotransferase family.</text>
</comment>
<dbReference type="InterPro" id="IPR051612">
    <property type="entry name" value="Teichoic_Acid_Biosynth"/>
</dbReference>
<comment type="subcellular location">
    <subcellularLocation>
        <location evidence="1">Cell membrane</location>
        <topology evidence="1">Peripheral membrane protein</topology>
    </subcellularLocation>
</comment>
<evidence type="ECO:0000313" key="8">
    <source>
        <dbReference type="Proteomes" id="UP000199516"/>
    </source>
</evidence>
<dbReference type="STRING" id="930128.SAMN05192532_103373"/>
<dbReference type="GO" id="GO:0019350">
    <property type="term" value="P:teichoic acid biosynthetic process"/>
    <property type="evidence" value="ECO:0007669"/>
    <property type="project" value="UniProtKB-KW"/>
</dbReference>
<evidence type="ECO:0000256" key="3">
    <source>
        <dbReference type="ARBA" id="ARBA00022475"/>
    </source>
</evidence>
<keyword evidence="5" id="KW-0777">Teichoic acid biosynthesis</keyword>
<protein>
    <submittedName>
        <fullName evidence="7">CDP-glycerol glycerophosphotransferase</fullName>
    </submittedName>
</protein>
<dbReference type="PANTHER" id="PTHR37316:SF3">
    <property type="entry name" value="TEICHOIC ACID GLYCEROL-PHOSPHATE TRANSFERASE"/>
    <property type="match status" value="1"/>
</dbReference>
<evidence type="ECO:0000256" key="2">
    <source>
        <dbReference type="ARBA" id="ARBA00010488"/>
    </source>
</evidence>
<dbReference type="Gene3D" id="3.40.50.11820">
    <property type="match status" value="1"/>
</dbReference>
<keyword evidence="4 7" id="KW-0808">Transferase</keyword>
<dbReference type="PANTHER" id="PTHR37316">
    <property type="entry name" value="TEICHOIC ACID GLYCEROL-PHOSPHATE PRIMASE"/>
    <property type="match status" value="1"/>
</dbReference>
<keyword evidence="8" id="KW-1185">Reference proteome</keyword>
<dbReference type="InterPro" id="IPR007554">
    <property type="entry name" value="Glycerophosphate_synth"/>
</dbReference>
<dbReference type="Proteomes" id="UP000199516">
    <property type="component" value="Unassembled WGS sequence"/>
</dbReference>
<evidence type="ECO:0000313" key="7">
    <source>
        <dbReference type="EMBL" id="SFE74897.1"/>
    </source>
</evidence>